<evidence type="ECO:0000256" key="1">
    <source>
        <dbReference type="ARBA" id="ARBA00022574"/>
    </source>
</evidence>
<dbReference type="PANTHER" id="PTHR22838">
    <property type="entry name" value="WD REPEAT PROTEIN 26-RELATED"/>
    <property type="match status" value="1"/>
</dbReference>
<name>A0A642UU35_DIURU</name>
<dbReference type="PROSITE" id="PS50294">
    <property type="entry name" value="WD_REPEATS_REGION"/>
    <property type="match status" value="1"/>
</dbReference>
<feature type="repeat" description="WD" evidence="3">
    <location>
        <begin position="325"/>
        <end position="358"/>
    </location>
</feature>
<dbReference type="GO" id="GO:0034657">
    <property type="term" value="C:GID complex"/>
    <property type="evidence" value="ECO:0007669"/>
    <property type="project" value="TreeGrafter"/>
</dbReference>
<dbReference type="RefSeq" id="XP_034013643.1">
    <property type="nucleotide sequence ID" value="XM_034154255.1"/>
</dbReference>
<dbReference type="PANTHER" id="PTHR22838:SF0">
    <property type="entry name" value="WD REPEAT-CONTAINING PROTEIN 26"/>
    <property type="match status" value="1"/>
</dbReference>
<reference evidence="5 6" key="1">
    <citation type="submission" date="2019-07" db="EMBL/GenBank/DDBJ databases">
        <title>Genome assembly of two rare yeast pathogens: Diutina rugosa and Trichomonascus ciferrii.</title>
        <authorList>
            <person name="Mixao V."/>
            <person name="Saus E."/>
            <person name="Hansen A."/>
            <person name="Lass-Flor C."/>
            <person name="Gabaldon T."/>
        </authorList>
    </citation>
    <scope>NUCLEOTIDE SEQUENCE [LARGE SCALE GENOMIC DNA]</scope>
    <source>
        <strain evidence="5 6">CBS 613</strain>
    </source>
</reference>
<evidence type="ECO:0000256" key="4">
    <source>
        <dbReference type="SAM" id="MobiDB-lite"/>
    </source>
</evidence>
<evidence type="ECO:0008006" key="7">
    <source>
        <dbReference type="Google" id="ProtNLM"/>
    </source>
</evidence>
<dbReference type="SMART" id="SM00320">
    <property type="entry name" value="WD40"/>
    <property type="match status" value="6"/>
</dbReference>
<dbReference type="OMA" id="DYGKLWC"/>
<dbReference type="Proteomes" id="UP000449547">
    <property type="component" value="Unassembled WGS sequence"/>
</dbReference>
<dbReference type="Pfam" id="PF00400">
    <property type="entry name" value="WD40"/>
    <property type="match status" value="2"/>
</dbReference>
<dbReference type="InterPro" id="IPR015943">
    <property type="entry name" value="WD40/YVTN_repeat-like_dom_sf"/>
</dbReference>
<evidence type="ECO:0000313" key="6">
    <source>
        <dbReference type="Proteomes" id="UP000449547"/>
    </source>
</evidence>
<dbReference type="EMBL" id="SWFT01000050">
    <property type="protein sequence ID" value="KAA8905257.1"/>
    <property type="molecule type" value="Genomic_DNA"/>
</dbReference>
<dbReference type="SUPFAM" id="SSF50978">
    <property type="entry name" value="WD40 repeat-like"/>
    <property type="match status" value="1"/>
</dbReference>
<accession>A0A642UU35</accession>
<feature type="region of interest" description="Disordered" evidence="4">
    <location>
        <begin position="512"/>
        <end position="537"/>
    </location>
</feature>
<sequence>MQHSKQKHTPSNVKFVTKLIERTLDDLGYPELSAQLYQQAYQPQSPSLWESNPDDSSTKTVHSLCSQLYNCRYSEVADFLTKQIKAHSNNELSQLVAPTREPGLVAMIILYLVQRFQFVDHILFGSPSSSSELMKFVDTVLFDTLDCLQPSLEEVLRNPNGSSTRVTEIFDRNVLMNLNRDAESKILTALILDSPFDEGAVREAVKSAKYSFGFGIQSSTELTSRELMAQLLVDTLLARAFNQPHRRVLAGPPVDIPSNYLETLLEYANLWQDQQNPYYLPPRTRLEASMLNNNDPYFAIRHPLIATNDDSCDSNSAPFSLLYDLRQHSNQVWFAKFSPSGKWLLTGSRDGKLIVYDVLRDFKVIRTLETTKALDAQALRQPGDSNSLRPVVGKLRSVRACCWDESEKYVVACYMDGMVRVWNVGFLDESSNRVPRRPVSDSMVSAGPTTEQKLVSCFMMVGLAESVINPTSCAFIGPDKFIVGSDGKALRAFDVQGTELFDFYGNIDGADDDEDVSGDADDDLGLSSDDEVTDPKARPRSFAQKLTGVLNRINALAVTPNKRFVVTTDTSQKIQFFSIPESFGPEASTEVVCSFIIAQRTDACCISASGRQLLVSVGDGELHLFNIDPLNDSGGEVSNGPFQVQLPYLERKFYGHSCAKDSLRACFGYNVEPTGNDELVLCGSDDGAIFVWKARTGQLMLRIAGHEGPCNMVDWNTNGFVRTGAEGLTRDYGKLWCSVGDDGFVKIWGPSNWFQ</sequence>
<dbReference type="InterPro" id="IPR051350">
    <property type="entry name" value="WD_repeat-ST_regulator"/>
</dbReference>
<dbReference type="AlphaFoldDB" id="A0A642UU35"/>
<dbReference type="InterPro" id="IPR036322">
    <property type="entry name" value="WD40_repeat_dom_sf"/>
</dbReference>
<dbReference type="Gene3D" id="2.130.10.10">
    <property type="entry name" value="YVTN repeat-like/Quinoprotein amine dehydrogenase"/>
    <property type="match status" value="2"/>
</dbReference>
<proteinExistence type="predicted"/>
<feature type="compositionally biased region" description="Acidic residues" evidence="4">
    <location>
        <begin position="512"/>
        <end position="532"/>
    </location>
</feature>
<dbReference type="PROSITE" id="PS00678">
    <property type="entry name" value="WD_REPEATS_1"/>
    <property type="match status" value="1"/>
</dbReference>
<dbReference type="VEuPathDB" id="FungiDB:DIURU_001685"/>
<dbReference type="GeneID" id="54780338"/>
<dbReference type="GO" id="GO:0043161">
    <property type="term" value="P:proteasome-mediated ubiquitin-dependent protein catabolic process"/>
    <property type="evidence" value="ECO:0007669"/>
    <property type="project" value="TreeGrafter"/>
</dbReference>
<keyword evidence="1 3" id="KW-0853">WD repeat</keyword>
<dbReference type="PROSITE" id="PS50082">
    <property type="entry name" value="WD_REPEATS_2"/>
    <property type="match status" value="1"/>
</dbReference>
<dbReference type="InterPro" id="IPR019775">
    <property type="entry name" value="WD40_repeat_CS"/>
</dbReference>
<keyword evidence="2" id="KW-0677">Repeat</keyword>
<organism evidence="5 6">
    <name type="scientific">Diutina rugosa</name>
    <name type="common">Yeast</name>
    <name type="synonym">Candida rugosa</name>
    <dbReference type="NCBI Taxonomy" id="5481"/>
    <lineage>
        <taxon>Eukaryota</taxon>
        <taxon>Fungi</taxon>
        <taxon>Dikarya</taxon>
        <taxon>Ascomycota</taxon>
        <taxon>Saccharomycotina</taxon>
        <taxon>Pichiomycetes</taxon>
        <taxon>Debaryomycetaceae</taxon>
        <taxon>Diutina</taxon>
    </lineage>
</organism>
<dbReference type="InterPro" id="IPR001680">
    <property type="entry name" value="WD40_rpt"/>
</dbReference>
<gene>
    <name evidence="5" type="ORF">DIURU_001685</name>
</gene>
<comment type="caution">
    <text evidence="5">The sequence shown here is derived from an EMBL/GenBank/DDBJ whole genome shotgun (WGS) entry which is preliminary data.</text>
</comment>
<keyword evidence="6" id="KW-1185">Reference proteome</keyword>
<dbReference type="OrthoDB" id="972532at2759"/>
<evidence type="ECO:0000256" key="2">
    <source>
        <dbReference type="ARBA" id="ARBA00022737"/>
    </source>
</evidence>
<protein>
    <recommendedName>
        <fullName evidence="7">LisH domain-containing protein</fullName>
    </recommendedName>
</protein>
<evidence type="ECO:0000256" key="3">
    <source>
        <dbReference type="PROSITE-ProRule" id="PRU00221"/>
    </source>
</evidence>
<evidence type="ECO:0000313" key="5">
    <source>
        <dbReference type="EMBL" id="KAA8905257.1"/>
    </source>
</evidence>